<evidence type="ECO:0000313" key="1">
    <source>
        <dbReference type="EMBL" id="HIT49919.1"/>
    </source>
</evidence>
<dbReference type="Proteomes" id="UP000886758">
    <property type="component" value="Unassembled WGS sequence"/>
</dbReference>
<evidence type="ECO:0000313" key="2">
    <source>
        <dbReference type="Proteomes" id="UP000886758"/>
    </source>
</evidence>
<sequence length="80" mass="9013">MEKIVSILQPKYISTLAKEMCLSFNSRINNNSELTVLKKALNKVEKEITNTLNAIKTGIATTSTKEMLLNLENQIRKTSN</sequence>
<proteinExistence type="predicted"/>
<dbReference type="AlphaFoldDB" id="A0A9D1GRK6"/>
<comment type="caution">
    <text evidence="1">The sequence shown here is derived from an EMBL/GenBank/DDBJ whole genome shotgun (WGS) entry which is preliminary data.</text>
</comment>
<organism evidence="1 2">
    <name type="scientific">Candidatus Pelethenecus faecipullorum</name>
    <dbReference type="NCBI Taxonomy" id="2840900"/>
    <lineage>
        <taxon>Bacteria</taxon>
        <taxon>Bacillati</taxon>
        <taxon>Mycoplasmatota</taxon>
        <taxon>Mollicutes</taxon>
        <taxon>Candidatus Pelethenecus</taxon>
    </lineage>
</organism>
<gene>
    <name evidence="1" type="ORF">IAD46_02725</name>
</gene>
<reference evidence="1" key="1">
    <citation type="submission" date="2020-10" db="EMBL/GenBank/DDBJ databases">
        <authorList>
            <person name="Gilroy R."/>
        </authorList>
    </citation>
    <scope>NUCLEOTIDE SEQUENCE</scope>
    <source>
        <strain evidence="1">ChiW17-6978</strain>
    </source>
</reference>
<dbReference type="EMBL" id="DVLF01000085">
    <property type="protein sequence ID" value="HIT49919.1"/>
    <property type="molecule type" value="Genomic_DNA"/>
</dbReference>
<accession>A0A9D1GRK6</accession>
<protein>
    <submittedName>
        <fullName evidence="1">Uncharacterized protein</fullName>
    </submittedName>
</protein>
<name>A0A9D1GRK6_9MOLU</name>
<reference evidence="1" key="2">
    <citation type="journal article" date="2021" name="PeerJ">
        <title>Extensive microbial diversity within the chicken gut microbiome revealed by metagenomics and culture.</title>
        <authorList>
            <person name="Gilroy R."/>
            <person name="Ravi A."/>
            <person name="Getino M."/>
            <person name="Pursley I."/>
            <person name="Horton D.L."/>
            <person name="Alikhan N.F."/>
            <person name="Baker D."/>
            <person name="Gharbi K."/>
            <person name="Hall N."/>
            <person name="Watson M."/>
            <person name="Adriaenssens E.M."/>
            <person name="Foster-Nyarko E."/>
            <person name="Jarju S."/>
            <person name="Secka A."/>
            <person name="Antonio M."/>
            <person name="Oren A."/>
            <person name="Chaudhuri R.R."/>
            <person name="La Ragione R."/>
            <person name="Hildebrand F."/>
            <person name="Pallen M.J."/>
        </authorList>
    </citation>
    <scope>NUCLEOTIDE SEQUENCE</scope>
    <source>
        <strain evidence="1">ChiW17-6978</strain>
    </source>
</reference>